<feature type="region of interest" description="Disordered" evidence="3">
    <location>
        <begin position="149"/>
        <end position="175"/>
    </location>
</feature>
<feature type="compositionally biased region" description="Polar residues" evidence="3">
    <location>
        <begin position="1072"/>
        <end position="1088"/>
    </location>
</feature>
<feature type="domain" description="RNase III" evidence="6">
    <location>
        <begin position="1582"/>
        <end position="1659"/>
    </location>
</feature>
<reference evidence="7" key="1">
    <citation type="submission" date="2021-02" db="EMBL/GenBank/DDBJ databases">
        <authorList>
            <person name="Nowell W R."/>
        </authorList>
    </citation>
    <scope>NUCLEOTIDE SEQUENCE</scope>
</reference>
<dbReference type="EMBL" id="CAJNOT010000946">
    <property type="protein sequence ID" value="CAF1114931.1"/>
    <property type="molecule type" value="Genomic_DNA"/>
</dbReference>
<feature type="region of interest" description="Disordered" evidence="3">
    <location>
        <begin position="1158"/>
        <end position="1179"/>
    </location>
</feature>
<dbReference type="GO" id="GO:0006396">
    <property type="term" value="P:RNA processing"/>
    <property type="evidence" value="ECO:0007669"/>
    <property type="project" value="InterPro"/>
</dbReference>
<dbReference type="PANTHER" id="PTHR12157">
    <property type="entry name" value="REGULATING SYNAPTIC MEMBRANE EXOCYTOSIS PROTEIN"/>
    <property type="match status" value="1"/>
</dbReference>
<feature type="region of interest" description="Disordered" evidence="3">
    <location>
        <begin position="353"/>
        <end position="426"/>
    </location>
</feature>
<organism evidence="7 8">
    <name type="scientific">Rotaria sordida</name>
    <dbReference type="NCBI Taxonomy" id="392033"/>
    <lineage>
        <taxon>Eukaryota</taxon>
        <taxon>Metazoa</taxon>
        <taxon>Spiralia</taxon>
        <taxon>Gnathifera</taxon>
        <taxon>Rotifera</taxon>
        <taxon>Eurotatoria</taxon>
        <taxon>Bdelloidea</taxon>
        <taxon>Philodinida</taxon>
        <taxon>Philodinidae</taxon>
        <taxon>Rotaria</taxon>
    </lineage>
</organism>
<dbReference type="InterPro" id="IPR001478">
    <property type="entry name" value="PDZ"/>
</dbReference>
<dbReference type="SUPFAM" id="SSF49562">
    <property type="entry name" value="C2 domain (Calcium/lipid-binding domain, CaLB)"/>
    <property type="match status" value="2"/>
</dbReference>
<dbReference type="GO" id="GO:0048167">
    <property type="term" value="P:regulation of synaptic plasticity"/>
    <property type="evidence" value="ECO:0007669"/>
    <property type="project" value="TreeGrafter"/>
</dbReference>
<dbReference type="GO" id="GO:0050806">
    <property type="term" value="P:positive regulation of synaptic transmission"/>
    <property type="evidence" value="ECO:0007669"/>
    <property type="project" value="TreeGrafter"/>
</dbReference>
<gene>
    <name evidence="7" type="ORF">ZHD862_LOCUS18319</name>
</gene>
<dbReference type="PANTHER" id="PTHR12157:SF24">
    <property type="entry name" value="FIFE, ISOFORM D"/>
    <property type="match status" value="1"/>
</dbReference>
<dbReference type="GO" id="GO:0031267">
    <property type="term" value="F:small GTPase binding"/>
    <property type="evidence" value="ECO:0007669"/>
    <property type="project" value="InterPro"/>
</dbReference>
<feature type="region of interest" description="Disordered" evidence="3">
    <location>
        <begin position="1066"/>
        <end position="1088"/>
    </location>
</feature>
<feature type="region of interest" description="Disordered" evidence="3">
    <location>
        <begin position="762"/>
        <end position="782"/>
    </location>
</feature>
<dbReference type="PROSITE" id="PS50142">
    <property type="entry name" value="RNASE_3_2"/>
    <property type="match status" value="2"/>
</dbReference>
<dbReference type="Pfam" id="PF00168">
    <property type="entry name" value="C2"/>
    <property type="match status" value="2"/>
</dbReference>
<comment type="subcellular location">
    <subcellularLocation>
        <location evidence="2">Synapse</location>
    </subcellularLocation>
</comment>
<keyword evidence="1" id="KW-0770">Synapse</keyword>
<proteinExistence type="predicted"/>
<feature type="domain" description="RNase III" evidence="6">
    <location>
        <begin position="1437"/>
        <end position="1523"/>
    </location>
</feature>
<dbReference type="PROSITE" id="PS50004">
    <property type="entry name" value="C2"/>
    <property type="match status" value="2"/>
</dbReference>
<feature type="compositionally biased region" description="Polar residues" evidence="3">
    <location>
        <begin position="149"/>
        <end position="162"/>
    </location>
</feature>
<dbReference type="SUPFAM" id="SSF69065">
    <property type="entry name" value="RNase III domain-like"/>
    <property type="match status" value="2"/>
</dbReference>
<feature type="compositionally biased region" description="Low complexity" evidence="3">
    <location>
        <begin position="407"/>
        <end position="426"/>
    </location>
</feature>
<feature type="region of interest" description="Disordered" evidence="3">
    <location>
        <begin position="1738"/>
        <end position="1760"/>
    </location>
</feature>
<dbReference type="SMART" id="SM00535">
    <property type="entry name" value="RIBOc"/>
    <property type="match status" value="2"/>
</dbReference>
<evidence type="ECO:0000313" key="8">
    <source>
        <dbReference type="Proteomes" id="UP000663864"/>
    </source>
</evidence>
<dbReference type="InterPro" id="IPR036034">
    <property type="entry name" value="PDZ_sf"/>
</dbReference>
<dbReference type="Gene3D" id="1.10.1520.10">
    <property type="entry name" value="Ribonuclease III domain"/>
    <property type="match status" value="2"/>
</dbReference>
<sequence>MNLFRGSWNTTTTQDEVSIHSPVRLLQKLSAFRASTASTPVSSSTSPSPSPQNERKSTILSESTNFFTRLWRPNTTHQRASSQILIASHETNSSSFDHIPEPNSTLIDTSSIPSTSSPFKPNHRISFIRDVSSKTSTQLCQFSSSLVQSPLQPTTSSTITDPSFEDTTSEQPCDTTSEFYSQSFETNIDSSNSKIVDEEISEKQQQQQQQRLTYDERHRRLSLSAQPVIQQTVQKISSLPLQITEQHHSDSLNSPEANIDVSMAIDYFSTPIITTQSITENSLISNNNNNNNNNNYQQIHHTSNRHSDTWARKRALMHRDYQWTTTLDDVESITNNNPTVLLESITHTNQKILSSSLPSTKTNSKTDSFNVGLRRRRSSRRLPEIPSNSKISSNNNETIYIDEIKFQPSPSSSSSTSHNNEQQSSQLIHENSICNNRSKTINSDSSLPSRSIHTKLLHTHQSQNTKSVDLANLTRRKSFLIINNTLLPQRSLDYPCIVRKAPDLSDIVRQRMLYSRMSKQQQGEHFSLSLEREHVPKVPRKIIIRQDNSIEIALSKPPKLRRQTLSEEFCYGYNPEVEFASIVPITNASSTLGLPLPSSGSGLTAGDRRKTIETCENIYLHAEESSKLRARTPPSNPHRILLHRDKNDTSIRTNGLGMRIVGGQECEDSSLGCFVTNVLHGGPADIQGNIEVGDQILEFNGHSLIESTYEEVRILQDHCGDIVQLVVQHNNVRLQINNGQILSSIEISRHFETVPRLSSSLTRKRRNLPPLPPSLSSTIPKQKKKDLYETVETLEVPNVKELKPILINRGRLLAQIWHDVDDMKLALTIIQAGNLPLRSNGDHPYAFITGKMLFEDRGFDMFETKIIHSSNPIYNETFVFHEVESMDVLHLEILLWDKKQYQTNNDITDESDEFLGMIQLPLNEANLEDEPRWYELRDRQTRKPSATNVTFKSSSIESADSCRKMPPLLLSSSLTNKYDERLKISPESLIHTLNPSIDYNRKNSFTQTTSKHINITNSTIPTIVMTDIDDDKNDDENSRRQSAITIQSVKLKRRISKGLAKLFDGHTRRFSESTPNSPKNPTSRKLSSQIHTNIDKEHHHMDLSIGVILENSSNNIDKSPRQSIISTINQDEQQTLIRPIPLQQMPIGQLMLPYIPSSRHSSISGSRKSSATSNFDSDDDIDRYFTLSEQEQINDDDNNNNSNVQTHTVGPGQVTPRNYENMIQDYINMGKIQLGLIVTKGLLEIDIICAKRLERIINENTDNHGARIEDIPPDTYVKTYLRTGTRRVQKRKTTTVRGSYNPEYHSKLKYNACNVMGRRLQVTVWQRGGKFEKNQCIGEAFIQLDNLTLNQHTIAWYILFREKLVESEFYDSTHHRKQLFRPITKQGVSTLFKIMAKKAKTCEHISEITNYERLEFLDEKKKKKIYFFLFINFLKIYLDEALLEFFVSIHLFFLFPQFDEGRLSTFRVGLIQNHFFTSLARNLCLQHFIIYNHGPDLCSHSALNYALANSFEALVDAIYLDGGLMKKNKQLTNLWNNLQEYPLKVQYPNSDRHLIEQVLLLKQLTKFEQDIGVEFRHIRIDYLYRYFFEHHEGHLSLLRSCTVSNPIQVIIYDKLGMQVYVDYVREQLRITTSKLIEKSLKAKADVFEALIAALFIDQDLESIYAFYRTTIFPPLRDPNDRNPPLPEYRVLKSQRLSVSVGRSIHDAEMAAAKNASEQHAQMFPLLNYQKSVLVSSNHHRNNSKCRLTTTGNKNENNRQQPFSLRNVKTRGNVSLMIITSAKVTS</sequence>
<dbReference type="SMART" id="SM00228">
    <property type="entry name" value="PDZ"/>
    <property type="match status" value="1"/>
</dbReference>
<comment type="caution">
    <text evidence="7">The sequence shown here is derived from an EMBL/GenBank/DDBJ whole genome shotgun (WGS) entry which is preliminary data.</text>
</comment>
<dbReference type="GO" id="GO:0044325">
    <property type="term" value="F:transmembrane transporter binding"/>
    <property type="evidence" value="ECO:0007669"/>
    <property type="project" value="TreeGrafter"/>
</dbReference>
<dbReference type="InterPro" id="IPR000008">
    <property type="entry name" value="C2_dom"/>
</dbReference>
<evidence type="ECO:0000259" key="5">
    <source>
        <dbReference type="PROSITE" id="PS50106"/>
    </source>
</evidence>
<dbReference type="GO" id="GO:0004525">
    <property type="term" value="F:ribonuclease III activity"/>
    <property type="evidence" value="ECO:0007669"/>
    <property type="project" value="InterPro"/>
</dbReference>
<evidence type="ECO:0000259" key="4">
    <source>
        <dbReference type="PROSITE" id="PS50004"/>
    </source>
</evidence>
<dbReference type="InterPro" id="IPR035892">
    <property type="entry name" value="C2_domain_sf"/>
</dbReference>
<dbReference type="Pfam" id="PF00595">
    <property type="entry name" value="PDZ"/>
    <property type="match status" value="1"/>
</dbReference>
<evidence type="ECO:0000259" key="6">
    <source>
        <dbReference type="PROSITE" id="PS50142"/>
    </source>
</evidence>
<feature type="compositionally biased region" description="Polar residues" evidence="3">
    <location>
        <begin position="1744"/>
        <end position="1760"/>
    </location>
</feature>
<evidence type="ECO:0000256" key="2">
    <source>
        <dbReference type="ARBA" id="ARBA00034103"/>
    </source>
</evidence>
<feature type="region of interest" description="Disordered" evidence="3">
    <location>
        <begin position="36"/>
        <end position="59"/>
    </location>
</feature>
<name>A0A814Q3W2_9BILA</name>
<dbReference type="CDD" id="cd00593">
    <property type="entry name" value="RIBOc"/>
    <property type="match status" value="2"/>
</dbReference>
<dbReference type="GO" id="GO:0042391">
    <property type="term" value="P:regulation of membrane potential"/>
    <property type="evidence" value="ECO:0007669"/>
    <property type="project" value="TreeGrafter"/>
</dbReference>
<dbReference type="Proteomes" id="UP000663864">
    <property type="component" value="Unassembled WGS sequence"/>
</dbReference>
<dbReference type="InterPro" id="IPR039032">
    <property type="entry name" value="Rim-like"/>
</dbReference>
<dbReference type="InterPro" id="IPR000999">
    <property type="entry name" value="RNase_III_dom"/>
</dbReference>
<dbReference type="InterPro" id="IPR036389">
    <property type="entry name" value="RNase_III_sf"/>
</dbReference>
<evidence type="ECO:0000256" key="3">
    <source>
        <dbReference type="SAM" id="MobiDB-lite"/>
    </source>
</evidence>
<dbReference type="GO" id="GO:0042734">
    <property type="term" value="C:presynaptic membrane"/>
    <property type="evidence" value="ECO:0007669"/>
    <property type="project" value="TreeGrafter"/>
</dbReference>
<protein>
    <submittedName>
        <fullName evidence="7">Uncharacterized protein</fullName>
    </submittedName>
</protein>
<dbReference type="GO" id="GO:0048788">
    <property type="term" value="C:cytoskeleton of presynaptic active zone"/>
    <property type="evidence" value="ECO:0007669"/>
    <property type="project" value="TreeGrafter"/>
</dbReference>
<dbReference type="Gene3D" id="2.60.40.150">
    <property type="entry name" value="C2 domain"/>
    <property type="match status" value="2"/>
</dbReference>
<feature type="compositionally biased region" description="Low complexity" evidence="3">
    <location>
        <begin position="387"/>
        <end position="396"/>
    </location>
</feature>
<feature type="domain" description="C2" evidence="4">
    <location>
        <begin position="1228"/>
        <end position="1357"/>
    </location>
</feature>
<dbReference type="Gene3D" id="2.30.42.10">
    <property type="match status" value="1"/>
</dbReference>
<dbReference type="SUPFAM" id="SSF50156">
    <property type="entry name" value="PDZ domain-like"/>
    <property type="match status" value="1"/>
</dbReference>
<dbReference type="PROSITE" id="PS50106">
    <property type="entry name" value="PDZ"/>
    <property type="match status" value="1"/>
</dbReference>
<dbReference type="Pfam" id="PF00636">
    <property type="entry name" value="Ribonuclease_3"/>
    <property type="match status" value="2"/>
</dbReference>
<feature type="compositionally biased region" description="Low complexity" evidence="3">
    <location>
        <begin position="1158"/>
        <end position="1173"/>
    </location>
</feature>
<accession>A0A814Q3W2</accession>
<dbReference type="GO" id="GO:0048791">
    <property type="term" value="P:calcium ion-regulated exocytosis of neurotransmitter"/>
    <property type="evidence" value="ECO:0007669"/>
    <property type="project" value="TreeGrafter"/>
</dbReference>
<feature type="domain" description="C2" evidence="4">
    <location>
        <begin position="808"/>
        <end position="934"/>
    </location>
</feature>
<evidence type="ECO:0000256" key="1">
    <source>
        <dbReference type="ARBA" id="ARBA00023018"/>
    </source>
</evidence>
<dbReference type="SMART" id="SM00239">
    <property type="entry name" value="C2"/>
    <property type="match status" value="2"/>
</dbReference>
<feature type="domain" description="PDZ" evidence="5">
    <location>
        <begin position="639"/>
        <end position="731"/>
    </location>
</feature>
<evidence type="ECO:0000313" key="7">
    <source>
        <dbReference type="EMBL" id="CAF1114931.1"/>
    </source>
</evidence>
<feature type="compositionally biased region" description="Polar residues" evidence="3">
    <location>
        <begin position="353"/>
        <end position="369"/>
    </location>
</feature>
<feature type="compositionally biased region" description="Low complexity" evidence="3">
    <location>
        <begin position="36"/>
        <end position="47"/>
    </location>
</feature>
<feature type="region of interest" description="Disordered" evidence="3">
    <location>
        <begin position="1192"/>
        <end position="1216"/>
    </location>
</feature>